<dbReference type="AlphaFoldDB" id="A0A543EUE2"/>
<organism evidence="3 4">
    <name type="scientific">Microbacterium kyungheense</name>
    <dbReference type="NCBI Taxonomy" id="1263636"/>
    <lineage>
        <taxon>Bacteria</taxon>
        <taxon>Bacillati</taxon>
        <taxon>Actinomycetota</taxon>
        <taxon>Actinomycetes</taxon>
        <taxon>Micrococcales</taxon>
        <taxon>Microbacteriaceae</taxon>
        <taxon>Microbacterium</taxon>
    </lineage>
</organism>
<comment type="caution">
    <text evidence="3">The sequence shown here is derived from an EMBL/GenBank/DDBJ whole genome shotgun (WGS) entry which is preliminary data.</text>
</comment>
<dbReference type="Gene3D" id="2.115.10.20">
    <property type="entry name" value="Glycosyl hydrolase domain, family 43"/>
    <property type="match status" value="1"/>
</dbReference>
<dbReference type="GO" id="GO:0045493">
    <property type="term" value="P:xylan catabolic process"/>
    <property type="evidence" value="ECO:0007669"/>
    <property type="project" value="UniProtKB-KW"/>
</dbReference>
<dbReference type="InterPro" id="IPR023296">
    <property type="entry name" value="Glyco_hydro_beta-prop_sf"/>
</dbReference>
<proteinExistence type="predicted"/>
<evidence type="ECO:0000256" key="1">
    <source>
        <dbReference type="ARBA" id="ARBA00022651"/>
    </source>
</evidence>
<keyword evidence="1" id="KW-0624">Polysaccharide degradation</keyword>
<dbReference type="Gene3D" id="2.60.120.260">
    <property type="entry name" value="Galactose-binding domain-like"/>
    <property type="match status" value="1"/>
</dbReference>
<evidence type="ECO:0000313" key="3">
    <source>
        <dbReference type="EMBL" id="TQM25190.1"/>
    </source>
</evidence>
<keyword evidence="4" id="KW-1185">Reference proteome</keyword>
<dbReference type="EMBL" id="VFPE01000003">
    <property type="protein sequence ID" value="TQM25190.1"/>
    <property type="molecule type" value="Genomic_DNA"/>
</dbReference>
<gene>
    <name evidence="3" type="ORF">FB391_2650</name>
</gene>
<dbReference type="CDD" id="cd04084">
    <property type="entry name" value="CBM6_xylanase-like"/>
    <property type="match status" value="1"/>
</dbReference>
<protein>
    <submittedName>
        <fullName evidence="3">Carbohydrate binding protein with CBM6 domain</fullName>
    </submittedName>
</protein>
<dbReference type="InterPro" id="IPR052176">
    <property type="entry name" value="Glycosyl_Hydrlase_43_Enz"/>
</dbReference>
<evidence type="ECO:0000313" key="4">
    <source>
        <dbReference type="Proteomes" id="UP000320235"/>
    </source>
</evidence>
<reference evidence="3 4" key="1">
    <citation type="submission" date="2019-06" db="EMBL/GenBank/DDBJ databases">
        <title>Sequencing the genomes of 1000 actinobacteria strains.</title>
        <authorList>
            <person name="Klenk H.-P."/>
        </authorList>
    </citation>
    <scope>NUCLEOTIDE SEQUENCE [LARGE SCALE GENOMIC DNA]</scope>
    <source>
        <strain evidence="3 4">DSM 105492</strain>
    </source>
</reference>
<dbReference type="Proteomes" id="UP000320235">
    <property type="component" value="Unassembled WGS sequence"/>
</dbReference>
<name>A0A543EUE2_9MICO</name>
<dbReference type="PANTHER" id="PTHR43772:SF2">
    <property type="entry name" value="PUTATIVE (AFU_ORTHOLOGUE AFUA_2G04480)-RELATED"/>
    <property type="match status" value="1"/>
</dbReference>
<keyword evidence="2" id="KW-0119">Carbohydrate metabolism</keyword>
<dbReference type="RefSeq" id="WP_185843060.1">
    <property type="nucleotide sequence ID" value="NZ_BAABLH010000002.1"/>
</dbReference>
<keyword evidence="1" id="KW-0858">Xylan degradation</keyword>
<dbReference type="PANTHER" id="PTHR43772">
    <property type="entry name" value="ENDO-1,4-BETA-XYLANASE"/>
    <property type="match status" value="1"/>
</dbReference>
<evidence type="ECO:0000256" key="2">
    <source>
        <dbReference type="ARBA" id="ARBA00023277"/>
    </source>
</evidence>
<sequence>MSSINPFLPASEYVPDGEPRVFGDRVYVYGSHDLAEAAPVMCSGDYVCYSAPLSDLSKWRYEGVIYRRDQDPFARAATTGGGMLGMLKSHLFAPDVVEVDGKYYLYYGIGASRSGIAVAVADSPIGPFGYVGRVRYPDSAKPDGWHDGKDGLDDGDMAFKGGQAAISRRGIRFKEYPYDPAVMLHDGRLFLYFGLINCYVVELDLRDMRTVVKNAAGGYATEIFRAKPGQLIRSKLFGRRKDAHFVNGPSIREVDGRFVLSYYATGDGGFNGLYYAVADKPEGPFVPKGPLVSLGNVRLRGQTAATDHVGNIHGGMFHVDEQWYQIYHRPTKAGRAACAVPLARTADGEFEHAEHTSMGFSTKPLDAFHRWPAYMACHLTDRKGASGKNAPVIVQRDYDNPEGVLPVVTSLRAGSVVGYKYLDFGTDPASAVQVSIQIKPTVRGRVDVVLDDPRSAQPIATIEIDGPVGGWDAYSAPMPEVSGVHAVYLIAGPEAKELGDLSYLGFARGL</sequence>
<accession>A0A543EUE2</accession>
<dbReference type="SUPFAM" id="SSF75005">
    <property type="entry name" value="Arabinanase/levansucrase/invertase"/>
    <property type="match status" value="1"/>
</dbReference>